<dbReference type="InterPro" id="IPR047151">
    <property type="entry name" value="RNZ2-like"/>
</dbReference>
<evidence type="ECO:0000256" key="6">
    <source>
        <dbReference type="ARBA" id="ARBA00022722"/>
    </source>
</evidence>
<accession>A0A5C2RUG7</accession>
<dbReference type="OrthoDB" id="527344at2759"/>
<keyword evidence="9" id="KW-0378">Hydrolase</keyword>
<evidence type="ECO:0000256" key="5">
    <source>
        <dbReference type="ARBA" id="ARBA00022694"/>
    </source>
</evidence>
<evidence type="ECO:0000256" key="4">
    <source>
        <dbReference type="ARBA" id="ARBA00012477"/>
    </source>
</evidence>
<gene>
    <name evidence="12" type="ORF">L227DRAFT_616374</name>
</gene>
<dbReference type="GO" id="GO:1990180">
    <property type="term" value="P:mitochondrial tRNA 3'-end processing"/>
    <property type="evidence" value="ECO:0007669"/>
    <property type="project" value="TreeGrafter"/>
</dbReference>
<proteinExistence type="inferred from homology"/>
<sequence length="312" mass="33554">MPPAPEVDPSISKGAKWRAKAVQESADEPSPPNHRNYAPDRKYARLPSLVPGGGVDPATLPRMGRLCVGPAVRGEAATFEVDDGQGGKIQPTVQPEECVGPTEPPQAVLILDVPTPARIPSLLASFTESPSFARYRSKAADIRKEYPVHAVYHLCGEGVFEDEQYMEFMNGFEETHASASSRRTHRLVFLDLLLGAYPNKITFMRPALVQAKLHQLDVEMFPIPKEDEFDPFAVSISLPELSDSVMEKFAAVKASAAECIGGGSPATAPGDDVVITPLGTGSAIPTRMHNVSSTLIQIPGHGNILLDCSEGF</sequence>
<reference evidence="12" key="1">
    <citation type="journal article" date="2018" name="Genome Biol. Evol.">
        <title>Genomics and development of Lentinus tigrinus, a white-rot wood-decaying mushroom with dimorphic fruiting bodies.</title>
        <authorList>
            <person name="Wu B."/>
            <person name="Xu Z."/>
            <person name="Knudson A."/>
            <person name="Carlson A."/>
            <person name="Chen N."/>
            <person name="Kovaka S."/>
            <person name="LaButti K."/>
            <person name="Lipzen A."/>
            <person name="Pennachio C."/>
            <person name="Riley R."/>
            <person name="Schakwitz W."/>
            <person name="Umezawa K."/>
            <person name="Ohm R.A."/>
            <person name="Grigoriev I.V."/>
            <person name="Nagy L.G."/>
            <person name="Gibbons J."/>
            <person name="Hibbett D."/>
        </authorList>
    </citation>
    <scope>NUCLEOTIDE SEQUENCE [LARGE SCALE GENOMIC DNA]</scope>
    <source>
        <strain evidence="12">ALCF2SS1-6</strain>
    </source>
</reference>
<evidence type="ECO:0000256" key="9">
    <source>
        <dbReference type="ARBA" id="ARBA00022801"/>
    </source>
</evidence>
<dbReference type="STRING" id="1328759.A0A5C2RUG7"/>
<keyword evidence="8" id="KW-0255">Endonuclease</keyword>
<dbReference type="PANTHER" id="PTHR12553">
    <property type="entry name" value="ZINC PHOSPHODIESTERASE ELAC PROTEIN 2"/>
    <property type="match status" value="1"/>
</dbReference>
<comment type="catalytic activity">
    <reaction evidence="1">
        <text>Endonucleolytic cleavage of RNA, removing extra 3' nucleotides from tRNA precursor, generating 3' termini of tRNAs. A 3'-hydroxy group is left at the tRNA terminus and a 5'-phosphoryl group is left at the trailer molecule.</text>
        <dbReference type="EC" id="3.1.26.11"/>
    </reaction>
</comment>
<dbReference type="GO" id="GO:0046872">
    <property type="term" value="F:metal ion binding"/>
    <property type="evidence" value="ECO:0007669"/>
    <property type="project" value="UniProtKB-KW"/>
</dbReference>
<evidence type="ECO:0000256" key="8">
    <source>
        <dbReference type="ARBA" id="ARBA00022759"/>
    </source>
</evidence>
<dbReference type="EMBL" id="ML122309">
    <property type="protein sequence ID" value="RPD54157.1"/>
    <property type="molecule type" value="Genomic_DNA"/>
</dbReference>
<evidence type="ECO:0000256" key="11">
    <source>
        <dbReference type="SAM" id="MobiDB-lite"/>
    </source>
</evidence>
<feature type="region of interest" description="Disordered" evidence="11">
    <location>
        <begin position="1"/>
        <end position="45"/>
    </location>
</feature>
<keyword evidence="6" id="KW-0540">Nuclease</keyword>
<dbReference type="EC" id="3.1.26.11" evidence="4"/>
<evidence type="ECO:0000313" key="12">
    <source>
        <dbReference type="EMBL" id="RPD54157.1"/>
    </source>
</evidence>
<comment type="similarity">
    <text evidence="3">Belongs to the RNase Z family.</text>
</comment>
<evidence type="ECO:0000256" key="10">
    <source>
        <dbReference type="ARBA" id="ARBA00022833"/>
    </source>
</evidence>
<evidence type="ECO:0000256" key="3">
    <source>
        <dbReference type="ARBA" id="ARBA00007823"/>
    </source>
</evidence>
<dbReference type="AlphaFoldDB" id="A0A5C2RUG7"/>
<protein>
    <recommendedName>
        <fullName evidence="4">ribonuclease Z</fullName>
        <ecNumber evidence="4">3.1.26.11</ecNumber>
    </recommendedName>
</protein>
<keyword evidence="13" id="KW-1185">Reference proteome</keyword>
<comment type="cofactor">
    <cofactor evidence="2">
        <name>Zn(2+)</name>
        <dbReference type="ChEBI" id="CHEBI:29105"/>
    </cofactor>
</comment>
<evidence type="ECO:0000256" key="2">
    <source>
        <dbReference type="ARBA" id="ARBA00001947"/>
    </source>
</evidence>
<evidence type="ECO:0000256" key="7">
    <source>
        <dbReference type="ARBA" id="ARBA00022723"/>
    </source>
</evidence>
<evidence type="ECO:0000256" key="1">
    <source>
        <dbReference type="ARBA" id="ARBA00000402"/>
    </source>
</evidence>
<dbReference type="GO" id="GO:0042781">
    <property type="term" value="F:3'-tRNA processing endoribonuclease activity"/>
    <property type="evidence" value="ECO:0007669"/>
    <property type="project" value="UniProtKB-EC"/>
</dbReference>
<dbReference type="Gene3D" id="3.60.15.10">
    <property type="entry name" value="Ribonuclease Z/Hydroxyacylglutathione hydrolase-like"/>
    <property type="match status" value="1"/>
</dbReference>
<keyword evidence="7" id="KW-0479">Metal-binding</keyword>
<evidence type="ECO:0000313" key="13">
    <source>
        <dbReference type="Proteomes" id="UP000313359"/>
    </source>
</evidence>
<name>A0A5C2RUG7_9APHY</name>
<dbReference type="InterPro" id="IPR036866">
    <property type="entry name" value="RibonucZ/Hydroxyglut_hydro"/>
</dbReference>
<dbReference type="PANTHER" id="PTHR12553:SF49">
    <property type="entry name" value="ZINC PHOSPHODIESTERASE ELAC PROTEIN 2"/>
    <property type="match status" value="1"/>
</dbReference>
<keyword evidence="10" id="KW-0862">Zinc</keyword>
<keyword evidence="5" id="KW-0819">tRNA processing</keyword>
<dbReference type="Proteomes" id="UP000313359">
    <property type="component" value="Unassembled WGS sequence"/>
</dbReference>
<organism evidence="12 13">
    <name type="scientific">Lentinus tigrinus ALCF2SS1-6</name>
    <dbReference type="NCBI Taxonomy" id="1328759"/>
    <lineage>
        <taxon>Eukaryota</taxon>
        <taxon>Fungi</taxon>
        <taxon>Dikarya</taxon>
        <taxon>Basidiomycota</taxon>
        <taxon>Agaricomycotina</taxon>
        <taxon>Agaricomycetes</taxon>
        <taxon>Polyporales</taxon>
        <taxon>Polyporaceae</taxon>
        <taxon>Lentinus</taxon>
    </lineage>
</organism>
<dbReference type="GO" id="GO:0005739">
    <property type="term" value="C:mitochondrion"/>
    <property type="evidence" value="ECO:0007669"/>
    <property type="project" value="TreeGrafter"/>
</dbReference>
<dbReference type="SUPFAM" id="SSF56281">
    <property type="entry name" value="Metallo-hydrolase/oxidoreductase"/>
    <property type="match status" value="1"/>
</dbReference>